<dbReference type="AlphaFoldDB" id="A0A8T3DUB3"/>
<comment type="caution">
    <text evidence="2">The sequence shown here is derived from an EMBL/GenBank/DDBJ whole genome shotgun (WGS) entry which is preliminary data.</text>
</comment>
<feature type="region of interest" description="Disordered" evidence="1">
    <location>
        <begin position="54"/>
        <end position="84"/>
    </location>
</feature>
<sequence length="84" mass="9686">MIIFKESHAVMSSYSHFYCRSFQNPISPQGLDLSIPDFARWHLRENERHINNLWIPSSTGQGREPHGDRTHRRAEALPSATNLA</sequence>
<name>A0A8T3DUB3_9TELE</name>
<evidence type="ECO:0000313" key="3">
    <source>
        <dbReference type="Proteomes" id="UP000829720"/>
    </source>
</evidence>
<proteinExistence type="predicted"/>
<organism evidence="2 3">
    <name type="scientific">Albula goreensis</name>
    <dbReference type="NCBI Taxonomy" id="1534307"/>
    <lineage>
        <taxon>Eukaryota</taxon>
        <taxon>Metazoa</taxon>
        <taxon>Chordata</taxon>
        <taxon>Craniata</taxon>
        <taxon>Vertebrata</taxon>
        <taxon>Euteleostomi</taxon>
        <taxon>Actinopterygii</taxon>
        <taxon>Neopterygii</taxon>
        <taxon>Teleostei</taxon>
        <taxon>Albuliformes</taxon>
        <taxon>Albulidae</taxon>
        <taxon>Albula</taxon>
    </lineage>
</organism>
<evidence type="ECO:0000256" key="1">
    <source>
        <dbReference type="SAM" id="MobiDB-lite"/>
    </source>
</evidence>
<accession>A0A8T3DUB3</accession>
<keyword evidence="3" id="KW-1185">Reference proteome</keyword>
<gene>
    <name evidence="2" type="ORF">AGOR_G00067310</name>
</gene>
<reference evidence="2" key="1">
    <citation type="submission" date="2021-01" db="EMBL/GenBank/DDBJ databases">
        <authorList>
            <person name="Zahm M."/>
            <person name="Roques C."/>
            <person name="Cabau C."/>
            <person name="Klopp C."/>
            <person name="Donnadieu C."/>
            <person name="Jouanno E."/>
            <person name="Lampietro C."/>
            <person name="Louis A."/>
            <person name="Herpin A."/>
            <person name="Echchiki A."/>
            <person name="Berthelot C."/>
            <person name="Parey E."/>
            <person name="Roest-Crollius H."/>
            <person name="Braasch I."/>
            <person name="Postlethwait J."/>
            <person name="Bobe J."/>
            <person name="Montfort J."/>
            <person name="Bouchez O."/>
            <person name="Begum T."/>
            <person name="Mejri S."/>
            <person name="Adams A."/>
            <person name="Chen W.-J."/>
            <person name="Guiguen Y."/>
        </authorList>
    </citation>
    <scope>NUCLEOTIDE SEQUENCE</scope>
    <source>
        <tissue evidence="2">Blood</tissue>
    </source>
</reference>
<dbReference type="Proteomes" id="UP000829720">
    <property type="component" value="Unassembled WGS sequence"/>
</dbReference>
<dbReference type="EMBL" id="JAERUA010000005">
    <property type="protein sequence ID" value="KAI1899960.1"/>
    <property type="molecule type" value="Genomic_DNA"/>
</dbReference>
<protein>
    <submittedName>
        <fullName evidence="2">Uncharacterized protein</fullName>
    </submittedName>
</protein>
<evidence type="ECO:0000313" key="2">
    <source>
        <dbReference type="EMBL" id="KAI1899960.1"/>
    </source>
</evidence>